<name>A0A381VB89_9ZZZZ</name>
<proteinExistence type="predicted"/>
<organism evidence="1">
    <name type="scientific">marine metagenome</name>
    <dbReference type="NCBI Taxonomy" id="408172"/>
    <lineage>
        <taxon>unclassified sequences</taxon>
        <taxon>metagenomes</taxon>
        <taxon>ecological metagenomes</taxon>
    </lineage>
</organism>
<accession>A0A381VB89</accession>
<dbReference type="EMBL" id="UINC01008297">
    <property type="protein sequence ID" value="SVA37374.1"/>
    <property type="molecule type" value="Genomic_DNA"/>
</dbReference>
<dbReference type="AlphaFoldDB" id="A0A381VB89"/>
<gene>
    <name evidence="1" type="ORF">METZ01_LOCUS90228</name>
</gene>
<protein>
    <recommendedName>
        <fullName evidence="2">Thiol-disulfide oxidoreductase domain-containing protein</fullName>
    </recommendedName>
</protein>
<sequence length="356" mass="38535">MVLEDLKSVEWDNVVGAIEACYELGWTDGLPVVPPTVERVQQFIDYLQRPANEILGSIPERRREITVGKVAANSVMAGCLPEYAPVVVAATEAMLSKEFNLIAPSSSQGGAAVLIIVNGPISREIGMNSKANIFGPGNRANATIGRAIRLILMNSCGSIPGLFDRTLIGHPGKYTYCIAENELETHWNPLHAERGFQAEQNAVTVFPAWEPRQVRSAPIIESVLDSVVDVASVLGTSLANDDSVGDHTVPVRQGQIVITIGGQSNFWKGWSKDDVRHYLHPKIRRSLADLKKVHAIAGQLEKGDEQKFANLVPTPDDILIVYAGSPEASGYRCSVIHSELPKVASSAVTHAITLPH</sequence>
<evidence type="ECO:0000313" key="1">
    <source>
        <dbReference type="EMBL" id="SVA37374.1"/>
    </source>
</evidence>
<evidence type="ECO:0008006" key="2">
    <source>
        <dbReference type="Google" id="ProtNLM"/>
    </source>
</evidence>
<reference evidence="1" key="1">
    <citation type="submission" date="2018-05" db="EMBL/GenBank/DDBJ databases">
        <authorList>
            <person name="Lanie J.A."/>
            <person name="Ng W.-L."/>
            <person name="Kazmierczak K.M."/>
            <person name="Andrzejewski T.M."/>
            <person name="Davidsen T.M."/>
            <person name="Wayne K.J."/>
            <person name="Tettelin H."/>
            <person name="Glass J.I."/>
            <person name="Rusch D."/>
            <person name="Podicherti R."/>
            <person name="Tsui H.-C.T."/>
            <person name="Winkler M.E."/>
        </authorList>
    </citation>
    <scope>NUCLEOTIDE SEQUENCE</scope>
</reference>